<evidence type="ECO:0000313" key="4">
    <source>
        <dbReference type="Proteomes" id="UP000092247"/>
    </source>
</evidence>
<protein>
    <recommendedName>
        <fullName evidence="2">Phosphatidic acid phosphatase type 2/haloperoxidase domain-containing protein</fullName>
    </recommendedName>
</protein>
<dbReference type="Pfam" id="PF01569">
    <property type="entry name" value="PAP2"/>
    <property type="match status" value="1"/>
</dbReference>
<dbReference type="CDD" id="cd01610">
    <property type="entry name" value="PAP2_like"/>
    <property type="match status" value="1"/>
</dbReference>
<dbReference type="Proteomes" id="UP000092247">
    <property type="component" value="Unassembled WGS sequence"/>
</dbReference>
<dbReference type="SUPFAM" id="SSF48317">
    <property type="entry name" value="Acid phosphatase/Vanadium-dependent haloperoxidase"/>
    <property type="match status" value="1"/>
</dbReference>
<feature type="domain" description="Phosphatidic acid phosphatase type 2/haloperoxidase" evidence="2">
    <location>
        <begin position="92"/>
        <end position="210"/>
    </location>
</feature>
<feature type="transmembrane region" description="Helical" evidence="1">
    <location>
        <begin position="7"/>
        <end position="25"/>
    </location>
</feature>
<feature type="transmembrane region" description="Helical" evidence="1">
    <location>
        <begin position="56"/>
        <end position="80"/>
    </location>
</feature>
<dbReference type="STRING" id="368603.AYY16_01340"/>
<sequence length="239" mass="26774">MTLQRLTAPLVLSLTGVFLFLSWYLPVSSDLWAYSDNAVFRFFNDPLATQHTLSTFIAIINNRAFDLAALLTMGILYYAIFRRKDAAGKRRLVMAGIVMVVSAVIINQIGQLLPFERLSPTLSVEQANRVSDITGICTKDASKSSFPGDHGLLLMIFTAFVWRYGGFRYVPAAMLIIIIFSLPRIMSGAHWLTDVMVGSLSLTLISMSWLLMTPLSDLFVNFLVRRMPRTSDITKIISH</sequence>
<keyword evidence="1" id="KW-1133">Transmembrane helix</keyword>
<reference evidence="3 4" key="1">
    <citation type="submission" date="2016-06" db="EMBL/GenBank/DDBJ databases">
        <authorList>
            <person name="Kjaerup R.B."/>
            <person name="Dalgaard T.S."/>
            <person name="Juul-Madsen H.R."/>
        </authorList>
    </citation>
    <scope>NUCLEOTIDE SEQUENCE [LARGE SCALE GENOMIC DNA]</scope>
    <source>
        <strain evidence="3 4">GCSL-Mp3</strain>
    </source>
</reference>
<dbReference type="EMBL" id="LZEX01000045">
    <property type="protein sequence ID" value="OBU02449.1"/>
    <property type="molecule type" value="Genomic_DNA"/>
</dbReference>
<keyword evidence="1" id="KW-0472">Membrane</keyword>
<comment type="caution">
    <text evidence="3">The sequence shown here is derived from an EMBL/GenBank/DDBJ whole genome shotgun (WGS) entry which is preliminary data.</text>
</comment>
<dbReference type="AlphaFoldDB" id="A0A1B8H051"/>
<organism evidence="3 4">
    <name type="scientific">Morganella psychrotolerans</name>
    <dbReference type="NCBI Taxonomy" id="368603"/>
    <lineage>
        <taxon>Bacteria</taxon>
        <taxon>Pseudomonadati</taxon>
        <taxon>Pseudomonadota</taxon>
        <taxon>Gammaproteobacteria</taxon>
        <taxon>Enterobacterales</taxon>
        <taxon>Morganellaceae</taxon>
        <taxon>Morganella</taxon>
    </lineage>
</organism>
<dbReference type="InterPro" id="IPR036938">
    <property type="entry name" value="PAP2/HPO_sf"/>
</dbReference>
<dbReference type="SMART" id="SM00014">
    <property type="entry name" value="acidPPc"/>
    <property type="match status" value="1"/>
</dbReference>
<feature type="transmembrane region" description="Helical" evidence="1">
    <location>
        <begin position="204"/>
        <end position="224"/>
    </location>
</feature>
<evidence type="ECO:0000259" key="2">
    <source>
        <dbReference type="SMART" id="SM00014"/>
    </source>
</evidence>
<evidence type="ECO:0000256" key="1">
    <source>
        <dbReference type="SAM" id="Phobius"/>
    </source>
</evidence>
<gene>
    <name evidence="3" type="ORF">AYY17_12400</name>
</gene>
<keyword evidence="1" id="KW-0812">Transmembrane</keyword>
<accession>A0A1B8H051</accession>
<dbReference type="RefSeq" id="WP_067426422.1">
    <property type="nucleotide sequence ID" value="NZ_LZEX01000045.1"/>
</dbReference>
<evidence type="ECO:0000313" key="3">
    <source>
        <dbReference type="EMBL" id="OBU02449.1"/>
    </source>
</evidence>
<feature type="transmembrane region" description="Helical" evidence="1">
    <location>
        <begin position="172"/>
        <end position="192"/>
    </location>
</feature>
<proteinExistence type="predicted"/>
<name>A0A1B8H051_9GAMM</name>
<dbReference type="InterPro" id="IPR000326">
    <property type="entry name" value="PAP2/HPO"/>
</dbReference>